<dbReference type="EC" id="5.1.3.2" evidence="5 10"/>
<evidence type="ECO:0000256" key="5">
    <source>
        <dbReference type="ARBA" id="ARBA00013189"/>
    </source>
</evidence>
<dbReference type="STRING" id="445709.ABW99_07520"/>
<evidence type="ECO:0000256" key="1">
    <source>
        <dbReference type="ARBA" id="ARBA00000083"/>
    </source>
</evidence>
<dbReference type="AlphaFoldDB" id="A0A0G3ETQ3"/>
<dbReference type="UniPathway" id="UPA00214"/>
<comment type="pathway">
    <text evidence="3 10">Carbohydrate metabolism; galactose metabolism.</text>
</comment>
<dbReference type="Proteomes" id="UP000036700">
    <property type="component" value="Chromosome"/>
</dbReference>
<dbReference type="InterPro" id="IPR001509">
    <property type="entry name" value="Epimerase_deHydtase"/>
</dbReference>
<dbReference type="GO" id="GO:0005829">
    <property type="term" value="C:cytosol"/>
    <property type="evidence" value="ECO:0007669"/>
    <property type="project" value="TreeGrafter"/>
</dbReference>
<dbReference type="PANTHER" id="PTHR43725">
    <property type="entry name" value="UDP-GLUCOSE 4-EPIMERASE"/>
    <property type="match status" value="1"/>
</dbReference>
<gene>
    <name evidence="12" type="ORF">ABW99_07520</name>
</gene>
<dbReference type="CDD" id="cd05247">
    <property type="entry name" value="UDP_G4E_1_SDR_e"/>
    <property type="match status" value="1"/>
</dbReference>
<comment type="similarity">
    <text evidence="4 10">Belongs to the NAD(P)-dependent epimerase/dehydratase family.</text>
</comment>
<dbReference type="GO" id="GO:0006012">
    <property type="term" value="P:galactose metabolic process"/>
    <property type="evidence" value="ECO:0007669"/>
    <property type="project" value="UniProtKB-UniPathway"/>
</dbReference>
<dbReference type="PANTHER" id="PTHR43725:SF47">
    <property type="entry name" value="UDP-GLUCOSE 4-EPIMERASE"/>
    <property type="match status" value="1"/>
</dbReference>
<dbReference type="Gene3D" id="3.90.25.10">
    <property type="entry name" value="UDP-galactose 4-epimerase, domain 1"/>
    <property type="match status" value="1"/>
</dbReference>
<dbReference type="RefSeq" id="WP_047213901.1">
    <property type="nucleotide sequence ID" value="NZ_CP011568.3"/>
</dbReference>
<organism evidence="12 13">
    <name type="scientific">Pandoraea thiooxydans</name>
    <dbReference type="NCBI Taxonomy" id="445709"/>
    <lineage>
        <taxon>Bacteria</taxon>
        <taxon>Pseudomonadati</taxon>
        <taxon>Pseudomonadota</taxon>
        <taxon>Betaproteobacteria</taxon>
        <taxon>Burkholderiales</taxon>
        <taxon>Burkholderiaceae</taxon>
        <taxon>Pandoraea</taxon>
    </lineage>
</organism>
<evidence type="ECO:0000313" key="12">
    <source>
        <dbReference type="EMBL" id="AKJ68081.1"/>
    </source>
</evidence>
<proteinExistence type="inferred from homology"/>
<dbReference type="Pfam" id="PF01370">
    <property type="entry name" value="Epimerase"/>
    <property type="match status" value="1"/>
</dbReference>
<dbReference type="NCBIfam" id="NF007956">
    <property type="entry name" value="PRK10675.1"/>
    <property type="match status" value="1"/>
</dbReference>
<keyword evidence="10" id="KW-0119">Carbohydrate metabolism</keyword>
<keyword evidence="13" id="KW-1185">Reference proteome</keyword>
<feature type="domain" description="NAD-dependent epimerase/dehydratase" evidence="11">
    <location>
        <begin position="9"/>
        <end position="267"/>
    </location>
</feature>
<evidence type="ECO:0000259" key="11">
    <source>
        <dbReference type="Pfam" id="PF01370"/>
    </source>
</evidence>
<dbReference type="EMBL" id="CP011568">
    <property type="protein sequence ID" value="AKJ68081.1"/>
    <property type="molecule type" value="Genomic_DNA"/>
</dbReference>
<dbReference type="Gene3D" id="3.40.50.720">
    <property type="entry name" value="NAD(P)-binding Rossmann-like Domain"/>
    <property type="match status" value="1"/>
</dbReference>
<keyword evidence="8" id="KW-0299">Galactose metabolism</keyword>
<evidence type="ECO:0000256" key="9">
    <source>
        <dbReference type="ARBA" id="ARBA00023235"/>
    </source>
</evidence>
<keyword evidence="9 10" id="KW-0413">Isomerase</keyword>
<evidence type="ECO:0000256" key="2">
    <source>
        <dbReference type="ARBA" id="ARBA00001911"/>
    </source>
</evidence>
<sequence length="350" mass="37746">MNTVSQRTILVTGGAGYIGSHTCVELLSRGDRVIVLDNLANSNPESIERVRRITGCEIELIVGDACSAEVMRQVFDAYPIDAAIHFAALKSLGESLSQPLAYYRNNLDSLLTLVETMSRRNVKTLVFSSSAAVYGIPASVPVDESFPLQAGTPYGRTKLMGEQILSDLAAADPQWRIGMLRYFNPVGAHESGLIGEDSADAPSNLMPYVAQVAAGRQPILRVFGGDYDTVDGTGVRDYIHVVDLARGHLAALDTLFGRPGGFTVNLGTGRGYSVLQMIAAFEQASGRRIPYEIVARRAGDVGACYADASAAARELGWRATLDIERMCADQWRWQSQNPSGFGQRKPPSAA</sequence>
<evidence type="ECO:0000256" key="3">
    <source>
        <dbReference type="ARBA" id="ARBA00004947"/>
    </source>
</evidence>
<evidence type="ECO:0000256" key="8">
    <source>
        <dbReference type="ARBA" id="ARBA00023144"/>
    </source>
</evidence>
<dbReference type="InterPro" id="IPR005886">
    <property type="entry name" value="UDP_G4E"/>
</dbReference>
<dbReference type="PATRIC" id="fig|445709.3.peg.1605"/>
<reference evidence="13" key="1">
    <citation type="submission" date="2015-06" db="EMBL/GenBank/DDBJ databases">
        <authorList>
            <person name="Lim Y.L."/>
            <person name="Ee R."/>
            <person name="Yong D."/>
            <person name="How K.Y."/>
            <person name="Yin W.F."/>
            <person name="Chan K.G."/>
        </authorList>
    </citation>
    <scope>NUCLEOTIDE SEQUENCE [LARGE SCALE GENOMIC DNA]</scope>
    <source>
        <strain evidence="13">DSM 25325</strain>
    </source>
</reference>
<dbReference type="GO" id="GO:0003978">
    <property type="term" value="F:UDP-glucose 4-epimerase activity"/>
    <property type="evidence" value="ECO:0007669"/>
    <property type="project" value="UniProtKB-UniRule"/>
</dbReference>
<evidence type="ECO:0000313" key="13">
    <source>
        <dbReference type="Proteomes" id="UP000036700"/>
    </source>
</evidence>
<dbReference type="NCBIfam" id="TIGR01179">
    <property type="entry name" value="galE"/>
    <property type="match status" value="1"/>
</dbReference>
<dbReference type="KEGG" id="ptx:ABW99_07520"/>
<name>A0A0G3ETQ3_9BURK</name>
<comment type="subunit">
    <text evidence="10">Homodimer.</text>
</comment>
<evidence type="ECO:0000256" key="4">
    <source>
        <dbReference type="ARBA" id="ARBA00007637"/>
    </source>
</evidence>
<evidence type="ECO:0000256" key="7">
    <source>
        <dbReference type="ARBA" id="ARBA00023027"/>
    </source>
</evidence>
<accession>A0A0G3ETQ3</accession>
<protein>
    <recommendedName>
        <fullName evidence="6 10">UDP-glucose 4-epimerase</fullName>
        <ecNumber evidence="5 10">5.1.3.2</ecNumber>
    </recommendedName>
</protein>
<evidence type="ECO:0000256" key="10">
    <source>
        <dbReference type="RuleBase" id="RU366046"/>
    </source>
</evidence>
<evidence type="ECO:0000256" key="6">
    <source>
        <dbReference type="ARBA" id="ARBA00018569"/>
    </source>
</evidence>
<dbReference type="InterPro" id="IPR036291">
    <property type="entry name" value="NAD(P)-bd_dom_sf"/>
</dbReference>
<comment type="cofactor">
    <cofactor evidence="2 10">
        <name>NAD(+)</name>
        <dbReference type="ChEBI" id="CHEBI:57540"/>
    </cofactor>
</comment>
<comment type="catalytic activity">
    <reaction evidence="1 10">
        <text>UDP-alpha-D-glucose = UDP-alpha-D-galactose</text>
        <dbReference type="Rhea" id="RHEA:22168"/>
        <dbReference type="ChEBI" id="CHEBI:58885"/>
        <dbReference type="ChEBI" id="CHEBI:66914"/>
        <dbReference type="EC" id="5.1.3.2"/>
    </reaction>
</comment>
<keyword evidence="7 10" id="KW-0520">NAD</keyword>
<dbReference type="OrthoDB" id="9803010at2"/>
<dbReference type="SUPFAM" id="SSF51735">
    <property type="entry name" value="NAD(P)-binding Rossmann-fold domains"/>
    <property type="match status" value="1"/>
</dbReference>